<evidence type="ECO:0000256" key="1">
    <source>
        <dbReference type="ARBA" id="ARBA00004651"/>
    </source>
</evidence>
<evidence type="ECO:0000259" key="8">
    <source>
        <dbReference type="Pfam" id="PF02687"/>
    </source>
</evidence>
<dbReference type="Pfam" id="PF02687">
    <property type="entry name" value="FtsX"/>
    <property type="match status" value="1"/>
</dbReference>
<feature type="transmembrane region" description="Helical" evidence="7">
    <location>
        <begin position="325"/>
        <end position="344"/>
    </location>
</feature>
<accession>A0ABQ0YSR0</accession>
<evidence type="ECO:0000313" key="9">
    <source>
        <dbReference type="EMBL" id="GES39597.1"/>
    </source>
</evidence>
<name>A0ABQ0YSR0_9NOCA</name>
<evidence type="ECO:0000256" key="6">
    <source>
        <dbReference type="ARBA" id="ARBA00023136"/>
    </source>
</evidence>
<reference evidence="9 10" key="1">
    <citation type="journal article" date="2018" name="Biodegradation">
        <title>1,4-Dioxane degradation characteristics of Rhodococcus aetherivorans JCM 14343.</title>
        <authorList>
            <person name="Inoue D."/>
            <person name="Tsunoda T."/>
            <person name="Yamamoto N."/>
            <person name="Ike M."/>
            <person name="Sei K."/>
        </authorList>
    </citation>
    <scope>NUCLEOTIDE SEQUENCE [LARGE SCALE GENOMIC DNA]</scope>
    <source>
        <strain evidence="9 10">JCM 14343</strain>
    </source>
</reference>
<dbReference type="InterPro" id="IPR051125">
    <property type="entry name" value="ABC-4/HrtB_transporter"/>
</dbReference>
<evidence type="ECO:0000256" key="3">
    <source>
        <dbReference type="ARBA" id="ARBA00022475"/>
    </source>
</evidence>
<keyword evidence="10" id="KW-1185">Reference proteome</keyword>
<dbReference type="PANTHER" id="PTHR43738">
    <property type="entry name" value="ABC TRANSPORTER, MEMBRANE PROTEIN"/>
    <property type="match status" value="1"/>
</dbReference>
<dbReference type="PANTHER" id="PTHR43738:SF1">
    <property type="entry name" value="HEMIN TRANSPORT SYSTEM PERMEASE PROTEIN HRTB-RELATED"/>
    <property type="match status" value="1"/>
</dbReference>
<feature type="domain" description="ABC3 transporter permease C-terminal" evidence="8">
    <location>
        <begin position="243"/>
        <end position="349"/>
    </location>
</feature>
<keyword evidence="3" id="KW-1003">Cell membrane</keyword>
<evidence type="ECO:0000256" key="4">
    <source>
        <dbReference type="ARBA" id="ARBA00022692"/>
    </source>
</evidence>
<comment type="caution">
    <text evidence="9">The sequence shown here is derived from an EMBL/GenBank/DDBJ whole genome shotgun (WGS) entry which is preliminary data.</text>
</comment>
<dbReference type="EMBL" id="BLAH01000124">
    <property type="protein sequence ID" value="GES39597.1"/>
    <property type="molecule type" value="Genomic_DNA"/>
</dbReference>
<feature type="transmembrane region" description="Helical" evidence="7">
    <location>
        <begin position="239"/>
        <end position="262"/>
    </location>
</feature>
<evidence type="ECO:0000256" key="5">
    <source>
        <dbReference type="ARBA" id="ARBA00022989"/>
    </source>
</evidence>
<evidence type="ECO:0000313" key="10">
    <source>
        <dbReference type="Proteomes" id="UP000325466"/>
    </source>
</evidence>
<feature type="transmembrane region" description="Helical" evidence="7">
    <location>
        <begin position="20"/>
        <end position="42"/>
    </location>
</feature>
<dbReference type="Proteomes" id="UP000325466">
    <property type="component" value="Unassembled WGS sequence"/>
</dbReference>
<sequence>MELMFLALRDLRFATGRFAVMSAVLVLVSFLVVMLSGLTAGLGNQSIAAIRGIGADHFALDGGDADPSDLSFGESTVTDAQRTALAAQPGVTDTAVLGVAPGRVGAGGREVMAALFGVAPGSFAAPAALRPATAAVDAQLATDNGWTPGTVLTVGGREVTLTALVEGSYYSHQPVVWLDLGTWRELPATAGADGTVIALRTGPGFDTAAAAAATGTSVLDTSATLNTVGSYTSERGSLLLMQGMLLVVGALVVGAFFTVWTVQRSRDIAVLRAVGASTSYLLRDALGQAAVVLVLGTGLGTVAATAAGAAAATVVPFTLSAATTVLPFVALVGVGLLGAAAAVARIGSVDPLTALAAAH</sequence>
<keyword evidence="4 7" id="KW-0812">Transmembrane</keyword>
<dbReference type="InterPro" id="IPR003838">
    <property type="entry name" value="ABC3_permease_C"/>
</dbReference>
<keyword evidence="5 7" id="KW-1133">Transmembrane helix</keyword>
<evidence type="ECO:0000256" key="2">
    <source>
        <dbReference type="ARBA" id="ARBA00022448"/>
    </source>
</evidence>
<proteinExistence type="predicted"/>
<keyword evidence="2" id="KW-0813">Transport</keyword>
<keyword evidence="6 7" id="KW-0472">Membrane</keyword>
<evidence type="ECO:0000256" key="7">
    <source>
        <dbReference type="SAM" id="Phobius"/>
    </source>
</evidence>
<feature type="transmembrane region" description="Helical" evidence="7">
    <location>
        <begin position="290"/>
        <end position="319"/>
    </location>
</feature>
<organism evidence="9 10">
    <name type="scientific">Rhodococcus aetherivorans</name>
    <dbReference type="NCBI Taxonomy" id="191292"/>
    <lineage>
        <taxon>Bacteria</taxon>
        <taxon>Bacillati</taxon>
        <taxon>Actinomycetota</taxon>
        <taxon>Actinomycetes</taxon>
        <taxon>Mycobacteriales</taxon>
        <taxon>Nocardiaceae</taxon>
        <taxon>Rhodococcus</taxon>
    </lineage>
</organism>
<protein>
    <submittedName>
        <fullName evidence="9">ABC transport system transmembrane protein</fullName>
    </submittedName>
</protein>
<gene>
    <name evidence="9" type="ORF">RAJCM14343_4871</name>
</gene>
<comment type="subcellular location">
    <subcellularLocation>
        <location evidence="1">Cell membrane</location>
        <topology evidence="1">Multi-pass membrane protein</topology>
    </subcellularLocation>
</comment>